<dbReference type="STRING" id="432608.A6V39_00745"/>
<feature type="chain" id="PRO_5008394753" evidence="1">
    <location>
        <begin position="25"/>
        <end position="214"/>
    </location>
</feature>
<sequence>MTQAGKAVALVSALGAVGGGVAVASGAFNQSEKQQPQQKTEDVITISSKLASEGFDTNVTDTEWEALLNAHNAVQDGNIFEATSSEQKDKAWLTKKCRGALGKGEEDSANYLLARQWCVKETSISTLFGKEGSKHKLLSTDERNTETNQSEWTQKINSLKTNDSEKQKLKVKLDKGDAENIVEIKKVCATIVATKTTVKEFNEKLELAKNWCSA</sequence>
<protein>
    <submittedName>
        <fullName evidence="2">Uncharacterized protein</fullName>
    </submittedName>
</protein>
<accession>A0A1A9QFT8</accession>
<dbReference type="EMBL" id="LWUJ01000010">
    <property type="protein sequence ID" value="OAL10579.1"/>
    <property type="molecule type" value="Genomic_DNA"/>
</dbReference>
<evidence type="ECO:0000313" key="2">
    <source>
        <dbReference type="EMBL" id="OAL10579.1"/>
    </source>
</evidence>
<evidence type="ECO:0000313" key="3">
    <source>
        <dbReference type="Proteomes" id="UP000077623"/>
    </source>
</evidence>
<organism evidence="2 3">
    <name type="scientific">Candidatus Mycoplasma haematobovis</name>
    <dbReference type="NCBI Taxonomy" id="432608"/>
    <lineage>
        <taxon>Bacteria</taxon>
        <taxon>Bacillati</taxon>
        <taxon>Mycoplasmatota</taxon>
        <taxon>Mollicutes</taxon>
        <taxon>Mycoplasmataceae</taxon>
        <taxon>Mycoplasma</taxon>
    </lineage>
</organism>
<dbReference type="RefSeq" id="WP_187149814.1">
    <property type="nucleotide sequence ID" value="NZ_LWUJ01000010.1"/>
</dbReference>
<gene>
    <name evidence="2" type="ORF">A6V39_00745</name>
</gene>
<keyword evidence="3" id="KW-1185">Reference proteome</keyword>
<name>A0A1A9QFT8_9MOLU</name>
<reference evidence="3" key="1">
    <citation type="submission" date="2016-04" db="EMBL/GenBank/DDBJ databases">
        <authorList>
            <person name="Quiroz-Castaneda R.E."/>
            <person name="Martinez-Ocampo F."/>
        </authorList>
    </citation>
    <scope>NUCLEOTIDE SEQUENCE [LARGE SCALE GENOMIC DNA]</scope>
    <source>
        <strain evidence="3">INIFAP01</strain>
    </source>
</reference>
<dbReference type="Proteomes" id="UP000077623">
    <property type="component" value="Unassembled WGS sequence"/>
</dbReference>
<proteinExistence type="predicted"/>
<evidence type="ECO:0000256" key="1">
    <source>
        <dbReference type="SAM" id="SignalP"/>
    </source>
</evidence>
<feature type="signal peptide" evidence="1">
    <location>
        <begin position="1"/>
        <end position="24"/>
    </location>
</feature>
<keyword evidence="1" id="KW-0732">Signal</keyword>
<dbReference type="AlphaFoldDB" id="A0A1A9QFT8"/>
<comment type="caution">
    <text evidence="2">The sequence shown here is derived from an EMBL/GenBank/DDBJ whole genome shotgun (WGS) entry which is preliminary data.</text>
</comment>